<dbReference type="SMART" id="SM00922">
    <property type="entry name" value="MR_MLE"/>
    <property type="match status" value="1"/>
</dbReference>
<accession>A0A071MY07</accession>
<evidence type="ECO:0000256" key="6">
    <source>
        <dbReference type="ARBA" id="ARBA00023211"/>
    </source>
</evidence>
<evidence type="ECO:0000256" key="7">
    <source>
        <dbReference type="ARBA" id="ARBA00023235"/>
    </source>
</evidence>
<keyword evidence="4" id="KW-0479">Metal-binding</keyword>
<dbReference type="PANTHER" id="PTHR48073:SF2">
    <property type="entry name" value="O-SUCCINYLBENZOATE SYNTHASE"/>
    <property type="match status" value="1"/>
</dbReference>
<dbReference type="GO" id="GO:0018849">
    <property type="term" value="F:muconate cycloisomerase activity"/>
    <property type="evidence" value="ECO:0007669"/>
    <property type="project" value="InterPro"/>
</dbReference>
<dbReference type="InterPro" id="IPR018110">
    <property type="entry name" value="Mandel_Rmase/mucon_lact_enz_CS"/>
</dbReference>
<dbReference type="GO" id="GO:0030145">
    <property type="term" value="F:manganese ion binding"/>
    <property type="evidence" value="ECO:0007669"/>
    <property type="project" value="InterPro"/>
</dbReference>
<dbReference type="InterPro" id="IPR036849">
    <property type="entry name" value="Enolase-like_C_sf"/>
</dbReference>
<dbReference type="SUPFAM" id="SSF51604">
    <property type="entry name" value="Enolase C-terminal domain-like"/>
    <property type="match status" value="1"/>
</dbReference>
<dbReference type="SFLD" id="SFLDG00180">
    <property type="entry name" value="muconate_cycloisomerase"/>
    <property type="match status" value="1"/>
</dbReference>
<evidence type="ECO:0000259" key="9">
    <source>
        <dbReference type="SMART" id="SM00922"/>
    </source>
</evidence>
<dbReference type="GO" id="GO:0018850">
    <property type="term" value="F:chloromuconate cycloisomerase activity"/>
    <property type="evidence" value="ECO:0007669"/>
    <property type="project" value="InterPro"/>
</dbReference>
<evidence type="ECO:0000256" key="8">
    <source>
        <dbReference type="PIRSR" id="PIRSR613370-1"/>
    </source>
</evidence>
<evidence type="ECO:0000256" key="1">
    <source>
        <dbReference type="ARBA" id="ARBA00001936"/>
    </source>
</evidence>
<evidence type="ECO:0000256" key="5">
    <source>
        <dbReference type="ARBA" id="ARBA00022797"/>
    </source>
</evidence>
<feature type="domain" description="Mandelate racemase/muconate lactonizing enzyme C-terminal" evidence="9">
    <location>
        <begin position="150"/>
        <end position="247"/>
    </location>
</feature>
<dbReference type="OrthoDB" id="5596677at2"/>
<dbReference type="GO" id="GO:0006518">
    <property type="term" value="P:peptide metabolic process"/>
    <property type="evidence" value="ECO:0007669"/>
    <property type="project" value="UniProtKB-ARBA"/>
</dbReference>
<comment type="pathway">
    <text evidence="2">Aromatic compound metabolism.</text>
</comment>
<keyword evidence="5" id="KW-0058">Aromatic hydrocarbons catabolism</keyword>
<evidence type="ECO:0000256" key="2">
    <source>
        <dbReference type="ARBA" id="ARBA00005211"/>
    </source>
</evidence>
<dbReference type="PANTHER" id="PTHR48073">
    <property type="entry name" value="O-SUCCINYLBENZOATE SYNTHASE-RELATED"/>
    <property type="match status" value="1"/>
</dbReference>
<dbReference type="InterPro" id="IPR013342">
    <property type="entry name" value="Mandelate_racemase_C"/>
</dbReference>
<dbReference type="Gene3D" id="3.20.20.120">
    <property type="entry name" value="Enolase-like C-terminal domain"/>
    <property type="match status" value="1"/>
</dbReference>
<dbReference type="GO" id="GO:0016854">
    <property type="term" value="F:racemase and epimerase activity"/>
    <property type="evidence" value="ECO:0007669"/>
    <property type="project" value="UniProtKB-ARBA"/>
</dbReference>
<proteinExistence type="inferred from homology"/>
<gene>
    <name evidence="10" type="ORF">DT99_00560</name>
</gene>
<dbReference type="Pfam" id="PF13378">
    <property type="entry name" value="MR_MLE_C"/>
    <property type="match status" value="1"/>
</dbReference>
<keyword evidence="6" id="KW-0464">Manganese</keyword>
<dbReference type="Gene3D" id="3.30.390.10">
    <property type="entry name" value="Enolase-like, N-terminal domain"/>
    <property type="match status" value="1"/>
</dbReference>
<evidence type="ECO:0000256" key="4">
    <source>
        <dbReference type="ARBA" id="ARBA00022723"/>
    </source>
</evidence>
<feature type="active site" description="Proton acceptor" evidence="8">
    <location>
        <position position="171"/>
    </location>
</feature>
<comment type="caution">
    <text evidence="10">The sequence shown here is derived from an EMBL/GenBank/DDBJ whole genome shotgun (WGS) entry which is preliminary data.</text>
</comment>
<dbReference type="InterPro" id="IPR013370">
    <property type="entry name" value="Chloromuconate_cycloisomerase"/>
</dbReference>
<dbReference type="NCBIfam" id="TIGR02534">
    <property type="entry name" value="mucon_cyclo"/>
    <property type="match status" value="1"/>
</dbReference>
<dbReference type="InterPro" id="IPR013341">
    <property type="entry name" value="Mandelate_racemase_N_dom"/>
</dbReference>
<dbReference type="Pfam" id="PF02746">
    <property type="entry name" value="MR_MLE_N"/>
    <property type="match status" value="1"/>
</dbReference>
<dbReference type="GO" id="GO:0009063">
    <property type="term" value="P:amino acid catabolic process"/>
    <property type="evidence" value="ECO:0007669"/>
    <property type="project" value="InterPro"/>
</dbReference>
<dbReference type="PROSITE" id="PS00908">
    <property type="entry name" value="MR_MLE_1"/>
    <property type="match status" value="1"/>
</dbReference>
<evidence type="ECO:0000313" key="10">
    <source>
        <dbReference type="EMBL" id="KEA61311.1"/>
    </source>
</evidence>
<dbReference type="EMBL" id="JJOA01000001">
    <property type="protein sequence ID" value="KEA61311.1"/>
    <property type="molecule type" value="Genomic_DNA"/>
</dbReference>
<organism evidence="10">
    <name type="scientific">Burkholderia cenocepacia</name>
    <dbReference type="NCBI Taxonomy" id="95486"/>
    <lineage>
        <taxon>Bacteria</taxon>
        <taxon>Pseudomonadati</taxon>
        <taxon>Pseudomonadota</taxon>
        <taxon>Betaproteobacteria</taxon>
        <taxon>Burkholderiales</taxon>
        <taxon>Burkholderiaceae</taxon>
        <taxon>Burkholderia</taxon>
        <taxon>Burkholderia cepacia complex</taxon>
    </lineage>
</organism>
<feature type="active site" description="Proton donor" evidence="8">
    <location>
        <position position="329"/>
    </location>
</feature>
<comment type="cofactor">
    <cofactor evidence="1">
        <name>Mn(2+)</name>
        <dbReference type="ChEBI" id="CHEBI:29035"/>
    </cofactor>
</comment>
<reference evidence="10" key="1">
    <citation type="submission" date="2014-04" db="EMBL/GenBank/DDBJ databases">
        <title>In planta biocontrol of soil-borne Fusarium wilt of banana through a plant endophytic bacterium, Burkholderia cenocepacia 869T2.</title>
        <authorList>
            <person name="Ho Y.-N."/>
            <person name="Chiang H.-M."/>
            <person name="Chao C.-P."/>
            <person name="Su C.-C."/>
            <person name="Hsu H.-F."/>
            <person name="Guo C.-T."/>
            <person name="Hsieh J.-L."/>
            <person name="Huang C.-C."/>
        </authorList>
    </citation>
    <scope>NUCLEOTIDE SEQUENCE [LARGE SCALE GENOMIC DNA]</scope>
    <source>
        <strain evidence="10">869T2</strain>
    </source>
</reference>
<name>A0A071MY07_9BURK</name>
<sequence>MIATAATIERIDTLLVDVPTIRPHKLSVATMNCQTLVLVRVRCTDGIEGVGEATTIGGLAYGEESPESIKVNIDTYFAPLLQGMDATRPGAALARARKLFQGNRFAKCAIETALFDAQARRLGVPLSELFGGRRTDAVDVAWTLASGDTQRDIAEAEAMLDARRHRAFKLKIGSNAVADDVAHVVAIKRALGERGDVRVDVNQAWSETDAIWAGARLAEAGVSLVEQPIAATNRAGLKRLTQLAQVPIMADEALHGPVDAFALAQDRAADVFAVKIAQSGGLQGAASVASIAAAAGIELYGGTMLEGAAGTMASAQLFSTFDSLKWGTELFGPLLLTEEILVEPLRYQDFKLHLPAAPGLGITFDWARIERMRRDAR</sequence>
<dbReference type="CDD" id="cd03318">
    <property type="entry name" value="MLE"/>
    <property type="match status" value="1"/>
</dbReference>
<dbReference type="InterPro" id="IPR029017">
    <property type="entry name" value="Enolase-like_N"/>
</dbReference>
<comment type="similarity">
    <text evidence="3">Belongs to the mandelate racemase/muconate lactonizing enzyme family.</text>
</comment>
<dbReference type="SFLD" id="SFLDS00001">
    <property type="entry name" value="Enolase"/>
    <property type="match status" value="1"/>
</dbReference>
<keyword evidence="7 10" id="KW-0413">Isomerase</keyword>
<dbReference type="SFLD" id="SFLDG01258">
    <property type="entry name" value="(chloro)muconate_cycloisomeras"/>
    <property type="match status" value="1"/>
</dbReference>
<dbReference type="PROSITE" id="PS00909">
    <property type="entry name" value="MR_MLE_2"/>
    <property type="match status" value="1"/>
</dbReference>
<dbReference type="SUPFAM" id="SSF54826">
    <property type="entry name" value="Enolase N-terminal domain-like"/>
    <property type="match status" value="1"/>
</dbReference>
<dbReference type="InterPro" id="IPR029065">
    <property type="entry name" value="Enolase_C-like"/>
</dbReference>
<dbReference type="AlphaFoldDB" id="A0A071MY07"/>
<evidence type="ECO:0000256" key="3">
    <source>
        <dbReference type="ARBA" id="ARBA00008031"/>
    </source>
</evidence>
<protein>
    <submittedName>
        <fullName evidence="10">Muconate cycloisomerase</fullName>
    </submittedName>
</protein>
<dbReference type="UniPathway" id="UPA00083"/>